<dbReference type="AlphaFoldDB" id="A0A7S4KDZ9"/>
<keyword evidence="2" id="KW-0732">Signal</keyword>
<accession>A0A7S4KDZ9</accession>
<proteinExistence type="predicted"/>
<evidence type="ECO:0000256" key="2">
    <source>
        <dbReference type="SAM" id="SignalP"/>
    </source>
</evidence>
<organism evidence="3">
    <name type="scientific">Paramoeba aestuarina</name>
    <dbReference type="NCBI Taxonomy" id="180227"/>
    <lineage>
        <taxon>Eukaryota</taxon>
        <taxon>Amoebozoa</taxon>
        <taxon>Discosea</taxon>
        <taxon>Flabellinia</taxon>
        <taxon>Dactylopodida</taxon>
        <taxon>Paramoebidae</taxon>
        <taxon>Paramoeba</taxon>
    </lineage>
</organism>
<feature type="compositionally biased region" description="Pro residues" evidence="1">
    <location>
        <begin position="93"/>
        <end position="103"/>
    </location>
</feature>
<feature type="chain" id="PRO_5030700564" evidence="2">
    <location>
        <begin position="22"/>
        <end position="103"/>
    </location>
</feature>
<dbReference type="EMBL" id="HBKR01008453">
    <property type="protein sequence ID" value="CAE2291934.1"/>
    <property type="molecule type" value="Transcribed_RNA"/>
</dbReference>
<evidence type="ECO:0000313" key="3">
    <source>
        <dbReference type="EMBL" id="CAE2291934.1"/>
    </source>
</evidence>
<feature type="signal peptide" evidence="2">
    <location>
        <begin position="1"/>
        <end position="21"/>
    </location>
</feature>
<sequence length="103" mass="11324">MGVGVFFGSCFGIALTCIANGARHVNIVKNPWEHAAFAVLFGTAGYYHDKYLPILTKANIEREKAEGTYDERQKIPFVRPLYLEDHDGSDADPTPPTRGPSAI</sequence>
<reference evidence="3" key="1">
    <citation type="submission" date="2021-01" db="EMBL/GenBank/DDBJ databases">
        <authorList>
            <person name="Corre E."/>
            <person name="Pelletier E."/>
            <person name="Niang G."/>
            <person name="Scheremetjew M."/>
            <person name="Finn R."/>
            <person name="Kale V."/>
            <person name="Holt S."/>
            <person name="Cochrane G."/>
            <person name="Meng A."/>
            <person name="Brown T."/>
            <person name="Cohen L."/>
        </authorList>
    </citation>
    <scope>NUCLEOTIDE SEQUENCE</scope>
    <source>
        <strain evidence="3">SoJaBio B1-5/56/2</strain>
    </source>
</reference>
<protein>
    <submittedName>
        <fullName evidence="3">Uncharacterized protein</fullName>
    </submittedName>
</protein>
<feature type="region of interest" description="Disordered" evidence="1">
    <location>
        <begin position="83"/>
        <end position="103"/>
    </location>
</feature>
<name>A0A7S4KDZ9_9EUKA</name>
<evidence type="ECO:0000256" key="1">
    <source>
        <dbReference type="SAM" id="MobiDB-lite"/>
    </source>
</evidence>
<gene>
    <name evidence="3" type="ORF">NAES01612_LOCUS5595</name>
</gene>